<dbReference type="GO" id="GO:0016020">
    <property type="term" value="C:membrane"/>
    <property type="evidence" value="ECO:0007669"/>
    <property type="project" value="UniProtKB-SubCell"/>
</dbReference>
<evidence type="ECO:0000313" key="9">
    <source>
        <dbReference type="EnsemblPlants" id="KEH35110"/>
    </source>
</evidence>
<evidence type="ECO:0000256" key="4">
    <source>
        <dbReference type="ARBA" id="ARBA00023136"/>
    </source>
</evidence>
<dbReference type="EMBL" id="CM001219">
    <property type="protein sequence ID" value="KEH35110.1"/>
    <property type="molecule type" value="Genomic_DNA"/>
</dbReference>
<proteinExistence type="predicted"/>
<reference evidence="11" key="4">
    <citation type="journal article" date="2018" name="Nat. Plants">
        <title>Whole-genome landscape of Medicago truncatula symbiotic genes.</title>
        <authorList>
            <person name="Pecrix Y."/>
            <person name="Staton S.E."/>
            <person name="Sallet E."/>
            <person name="Lelandais-Briere C."/>
            <person name="Moreau S."/>
            <person name="Carrere S."/>
            <person name="Blein T."/>
            <person name="Jardinaud M.F."/>
            <person name="Latrasse D."/>
            <person name="Zouine M."/>
            <person name="Zahm M."/>
            <person name="Kreplak J."/>
            <person name="Mayjonade B."/>
            <person name="Satge C."/>
            <person name="Perez M."/>
            <person name="Cauet S."/>
            <person name="Marande W."/>
            <person name="Chantry-Darmon C."/>
            <person name="Lopez-Roques C."/>
            <person name="Bouchez O."/>
            <person name="Berard A."/>
            <person name="Debelle F."/>
            <person name="Munos S."/>
            <person name="Bendahmane A."/>
            <person name="Berges H."/>
            <person name="Niebel A."/>
            <person name="Buitink J."/>
            <person name="Frugier F."/>
            <person name="Benhamed M."/>
            <person name="Crespi M."/>
            <person name="Gouzy J."/>
            <person name="Gamas P."/>
        </authorList>
    </citation>
    <scope>NUCLEOTIDE SEQUENCE [LARGE SCALE GENOMIC DNA]</scope>
    <source>
        <strain evidence="11">cv. Jemalong A17</strain>
    </source>
</reference>
<dbReference type="InterPro" id="IPR004864">
    <property type="entry name" value="LEA_2"/>
</dbReference>
<name>A0A072VA91_MEDTR</name>
<evidence type="ECO:0000256" key="1">
    <source>
        <dbReference type="ARBA" id="ARBA00004167"/>
    </source>
</evidence>
<reference evidence="8" key="5">
    <citation type="journal article" date="2018" name="Nat. Plants">
        <title>Whole-genome landscape of Medicago truncatula symbiotic genes.</title>
        <authorList>
            <person name="Pecrix Y."/>
            <person name="Gamas P."/>
            <person name="Carrere S."/>
        </authorList>
    </citation>
    <scope>NUCLEOTIDE SEQUENCE</scope>
    <source>
        <tissue evidence="8">Leaves</tissue>
    </source>
</reference>
<keyword evidence="4 5" id="KW-0472">Membrane</keyword>
<gene>
    <name evidence="9" type="primary">25489592</name>
    <name evidence="7" type="ordered locus">MTR_3g078820</name>
    <name evidence="8" type="ORF">MtrunA17_Chr3g0118391</name>
</gene>
<comment type="subcellular location">
    <subcellularLocation>
        <location evidence="1">Membrane</location>
        <topology evidence="1">Single-pass membrane protein</topology>
    </subcellularLocation>
</comment>
<evidence type="ECO:0000313" key="10">
    <source>
        <dbReference type="Proteomes" id="UP000002051"/>
    </source>
</evidence>
<evidence type="ECO:0000256" key="5">
    <source>
        <dbReference type="SAM" id="Phobius"/>
    </source>
</evidence>
<evidence type="ECO:0000313" key="8">
    <source>
        <dbReference type="EMBL" id="RHN68848.1"/>
    </source>
</evidence>
<dbReference type="KEGG" id="mtr:25489592"/>
<dbReference type="EMBL" id="PSQE01000003">
    <property type="protein sequence ID" value="RHN68848.1"/>
    <property type="molecule type" value="Genomic_DNA"/>
</dbReference>
<evidence type="ECO:0000313" key="11">
    <source>
        <dbReference type="Proteomes" id="UP000265566"/>
    </source>
</evidence>
<reference evidence="9" key="3">
    <citation type="submission" date="2015-04" db="UniProtKB">
        <authorList>
            <consortium name="EnsemblPlants"/>
        </authorList>
    </citation>
    <scope>IDENTIFICATION</scope>
    <source>
        <strain evidence="9">cv. Jemalong A17</strain>
    </source>
</reference>
<keyword evidence="3 5" id="KW-1133">Transmembrane helix</keyword>
<dbReference type="Proteomes" id="UP000265566">
    <property type="component" value="Chromosome 3"/>
</dbReference>
<dbReference type="InterPro" id="IPR044839">
    <property type="entry name" value="NDR1-like"/>
</dbReference>
<evidence type="ECO:0000256" key="2">
    <source>
        <dbReference type="ARBA" id="ARBA00022692"/>
    </source>
</evidence>
<dbReference type="Proteomes" id="UP000002051">
    <property type="component" value="Chromosome 3"/>
</dbReference>
<dbReference type="Pfam" id="PF03168">
    <property type="entry name" value="LEA_2"/>
    <property type="match status" value="1"/>
</dbReference>
<dbReference type="GO" id="GO:0098542">
    <property type="term" value="P:defense response to other organism"/>
    <property type="evidence" value="ECO:0007669"/>
    <property type="project" value="InterPro"/>
</dbReference>
<keyword evidence="10" id="KW-1185">Reference proteome</keyword>
<keyword evidence="2 5" id="KW-0812">Transmembrane</keyword>
<dbReference type="Gene3D" id="2.60.40.1820">
    <property type="match status" value="1"/>
</dbReference>
<sequence>MDDQFYTSNTQPKSRWIRYCCGLCGIIGLILSLIVLLLLIGGTLYLIYRPEAPKFAIDNVSVKGMSLTSLSSISPEVDVSIKADNVNKIGIYYEKNNTVEMFYKDDQIGNGLLPTFYQPKNNVTAFNMVLNGNNVVLPDADQKALVNDIAVRNVTLTLKLKTRLRFKVGFINMGKVEFMIECNMTVDELTEQAKIVDKNCWKKNYNYLFGRY</sequence>
<evidence type="ECO:0000259" key="6">
    <source>
        <dbReference type="Pfam" id="PF03168"/>
    </source>
</evidence>
<protein>
    <submittedName>
        <fullName evidence="7 8">Late embryogenesis abundant protein</fullName>
    </submittedName>
</protein>
<evidence type="ECO:0000313" key="7">
    <source>
        <dbReference type="EMBL" id="KEH35110.1"/>
    </source>
</evidence>
<organism evidence="7 10">
    <name type="scientific">Medicago truncatula</name>
    <name type="common">Barrel medic</name>
    <name type="synonym">Medicago tribuloides</name>
    <dbReference type="NCBI Taxonomy" id="3880"/>
    <lineage>
        <taxon>Eukaryota</taxon>
        <taxon>Viridiplantae</taxon>
        <taxon>Streptophyta</taxon>
        <taxon>Embryophyta</taxon>
        <taxon>Tracheophyta</taxon>
        <taxon>Spermatophyta</taxon>
        <taxon>Magnoliopsida</taxon>
        <taxon>eudicotyledons</taxon>
        <taxon>Gunneridae</taxon>
        <taxon>Pentapetalae</taxon>
        <taxon>rosids</taxon>
        <taxon>fabids</taxon>
        <taxon>Fabales</taxon>
        <taxon>Fabaceae</taxon>
        <taxon>Papilionoideae</taxon>
        <taxon>50 kb inversion clade</taxon>
        <taxon>NPAAA clade</taxon>
        <taxon>Hologalegina</taxon>
        <taxon>IRL clade</taxon>
        <taxon>Trifolieae</taxon>
        <taxon>Medicago</taxon>
    </lineage>
</organism>
<dbReference type="EnsemblPlants" id="KEH35110">
    <property type="protein sequence ID" value="KEH35110"/>
    <property type="gene ID" value="MTR_3g078820"/>
</dbReference>
<feature type="domain" description="Late embryogenesis abundant protein LEA-2 subgroup" evidence="6">
    <location>
        <begin position="81"/>
        <end position="177"/>
    </location>
</feature>
<reference evidence="7 10" key="2">
    <citation type="journal article" date="2014" name="BMC Genomics">
        <title>An improved genome release (version Mt4.0) for the model legume Medicago truncatula.</title>
        <authorList>
            <person name="Tang H."/>
            <person name="Krishnakumar V."/>
            <person name="Bidwell S."/>
            <person name="Rosen B."/>
            <person name="Chan A."/>
            <person name="Zhou S."/>
            <person name="Gentzbittel L."/>
            <person name="Childs K.L."/>
            <person name="Yandell M."/>
            <person name="Gundlach H."/>
            <person name="Mayer K.F."/>
            <person name="Schwartz D.C."/>
            <person name="Town C.D."/>
        </authorList>
    </citation>
    <scope>GENOME REANNOTATION</scope>
    <source>
        <strain evidence="7">A17</strain>
        <strain evidence="9 10">cv. Jemalong A17</strain>
    </source>
</reference>
<dbReference type="OrthoDB" id="1849707at2759"/>
<dbReference type="HOGENOM" id="CLU_051752_0_0_1"/>
<dbReference type="PANTHER" id="PTHR31234">
    <property type="entry name" value="LATE EMBRYOGENESIS ABUNDANT (LEA) HYDROXYPROLINE-RICH GLYCOPROTEIN FAMILY"/>
    <property type="match status" value="1"/>
</dbReference>
<dbReference type="AlphaFoldDB" id="A0A072VA91"/>
<reference evidence="7 10" key="1">
    <citation type="journal article" date="2011" name="Nature">
        <title>The Medicago genome provides insight into the evolution of rhizobial symbioses.</title>
        <authorList>
            <person name="Young N.D."/>
            <person name="Debelle F."/>
            <person name="Oldroyd G.E."/>
            <person name="Geurts R."/>
            <person name="Cannon S.B."/>
            <person name="Udvardi M.K."/>
            <person name="Benedito V.A."/>
            <person name="Mayer K.F."/>
            <person name="Gouzy J."/>
            <person name="Schoof H."/>
            <person name="Van de Peer Y."/>
            <person name="Proost S."/>
            <person name="Cook D.R."/>
            <person name="Meyers B.C."/>
            <person name="Spannagl M."/>
            <person name="Cheung F."/>
            <person name="De Mita S."/>
            <person name="Krishnakumar V."/>
            <person name="Gundlach H."/>
            <person name="Zhou S."/>
            <person name="Mudge J."/>
            <person name="Bharti A.K."/>
            <person name="Murray J.D."/>
            <person name="Naoumkina M.A."/>
            <person name="Rosen B."/>
            <person name="Silverstein K.A."/>
            <person name="Tang H."/>
            <person name="Rombauts S."/>
            <person name="Zhao P.X."/>
            <person name="Zhou P."/>
            <person name="Barbe V."/>
            <person name="Bardou P."/>
            <person name="Bechner M."/>
            <person name="Bellec A."/>
            <person name="Berger A."/>
            <person name="Berges H."/>
            <person name="Bidwell S."/>
            <person name="Bisseling T."/>
            <person name="Choisne N."/>
            <person name="Couloux A."/>
            <person name="Denny R."/>
            <person name="Deshpande S."/>
            <person name="Dai X."/>
            <person name="Doyle J.J."/>
            <person name="Dudez A.M."/>
            <person name="Farmer A.D."/>
            <person name="Fouteau S."/>
            <person name="Franken C."/>
            <person name="Gibelin C."/>
            <person name="Gish J."/>
            <person name="Goldstein S."/>
            <person name="Gonzalez A.J."/>
            <person name="Green P.J."/>
            <person name="Hallab A."/>
            <person name="Hartog M."/>
            <person name="Hua A."/>
            <person name="Humphray S.J."/>
            <person name="Jeong D.H."/>
            <person name="Jing Y."/>
            <person name="Jocker A."/>
            <person name="Kenton S.M."/>
            <person name="Kim D.J."/>
            <person name="Klee K."/>
            <person name="Lai H."/>
            <person name="Lang C."/>
            <person name="Lin S."/>
            <person name="Macmil S.L."/>
            <person name="Magdelenat G."/>
            <person name="Matthews L."/>
            <person name="McCorrison J."/>
            <person name="Monaghan E.L."/>
            <person name="Mun J.H."/>
            <person name="Najar F.Z."/>
            <person name="Nicholson C."/>
            <person name="Noirot C."/>
            <person name="O'Bleness M."/>
            <person name="Paule C.R."/>
            <person name="Poulain J."/>
            <person name="Prion F."/>
            <person name="Qin B."/>
            <person name="Qu C."/>
            <person name="Retzel E.F."/>
            <person name="Riddle C."/>
            <person name="Sallet E."/>
            <person name="Samain S."/>
            <person name="Samson N."/>
            <person name="Sanders I."/>
            <person name="Saurat O."/>
            <person name="Scarpelli C."/>
            <person name="Schiex T."/>
            <person name="Segurens B."/>
            <person name="Severin A.J."/>
            <person name="Sherrier D.J."/>
            <person name="Shi R."/>
            <person name="Sims S."/>
            <person name="Singer S.R."/>
            <person name="Sinharoy S."/>
            <person name="Sterck L."/>
            <person name="Viollet A."/>
            <person name="Wang B.B."/>
            <person name="Wang K."/>
            <person name="Wang M."/>
            <person name="Wang X."/>
            <person name="Warfsmann J."/>
            <person name="Weissenbach J."/>
            <person name="White D.D."/>
            <person name="White J.D."/>
            <person name="Wiley G.B."/>
            <person name="Wincker P."/>
            <person name="Xing Y."/>
            <person name="Yang L."/>
            <person name="Yao Z."/>
            <person name="Ying F."/>
            <person name="Zhai J."/>
            <person name="Zhou L."/>
            <person name="Zuber A."/>
            <person name="Denarie J."/>
            <person name="Dixon R.A."/>
            <person name="May G.D."/>
            <person name="Schwartz D.C."/>
            <person name="Rogers J."/>
            <person name="Quetier F."/>
            <person name="Town C.D."/>
            <person name="Roe B.A."/>
        </authorList>
    </citation>
    <scope>NUCLEOTIDE SEQUENCE [LARGE SCALE GENOMIC DNA]</scope>
    <source>
        <strain evidence="7">A17</strain>
        <strain evidence="9 10">cv. Jemalong A17</strain>
    </source>
</reference>
<accession>A0A072VA91</accession>
<dbReference type="Gramene" id="rna17259">
    <property type="protein sequence ID" value="RHN68848.1"/>
    <property type="gene ID" value="gene17259"/>
</dbReference>
<dbReference type="STRING" id="3880.A0A072VA91"/>
<dbReference type="PANTHER" id="PTHR31234:SF2">
    <property type="entry name" value="OS05G0199100 PROTEIN"/>
    <property type="match status" value="1"/>
</dbReference>
<evidence type="ECO:0000256" key="3">
    <source>
        <dbReference type="ARBA" id="ARBA00022989"/>
    </source>
</evidence>
<feature type="transmembrane region" description="Helical" evidence="5">
    <location>
        <begin position="16"/>
        <end position="48"/>
    </location>
</feature>